<sequence>MATMKDLRGDVSTWCPGCGHFSVMAGIQKAIVELGYEPHEFAIISGIGCSGKVSEYIRSNGFHTIHGRSVPVAQGVKMGNPDLKVIASGGDGDGYGIGLGHFVHASRRNIDMSYIVMDNNIYGLTKGQTSPRSSHGFETKSAAQSNKEYPVDPITTSIVNGATFVAQGYAGNIKELSNILKRAIEHRGFSHVNIYSPCVTFNKVNTYDFYKENLTTIEAPFETRDEAIASIREHEGLVTGILYEESRDDFQTKLGTDFDMQSLESGPMDEALLKRVQKKFES</sequence>
<proteinExistence type="predicted"/>
<dbReference type="Pfam" id="PF12367">
    <property type="entry name" value="PFO_beta_C"/>
    <property type="match status" value="1"/>
</dbReference>
<dbReference type="KEGG" id="bbev:BBEV_2424"/>
<dbReference type="GO" id="GO:0045333">
    <property type="term" value="P:cellular respiration"/>
    <property type="evidence" value="ECO:0007669"/>
    <property type="project" value="UniProtKB-ARBA"/>
</dbReference>
<dbReference type="PANTHER" id="PTHR48084:SF4">
    <property type="entry name" value="2-OXOGLUTARATE OXIDOREDUCTASE SUBUNIT KORB"/>
    <property type="match status" value="1"/>
</dbReference>
<keyword evidence="4" id="KW-0479">Metal-binding</keyword>
<evidence type="ECO:0000256" key="8">
    <source>
        <dbReference type="ARBA" id="ARBA00023014"/>
    </source>
</evidence>
<keyword evidence="6 12" id="KW-0560">Oxidoreductase</keyword>
<keyword evidence="7" id="KW-0408">Iron</keyword>
<evidence type="ECO:0000256" key="6">
    <source>
        <dbReference type="ARBA" id="ARBA00023002"/>
    </source>
</evidence>
<dbReference type="InterPro" id="IPR032686">
    <property type="entry name" value="PFO_beta_C"/>
</dbReference>
<dbReference type="GO" id="GO:0047553">
    <property type="term" value="F:2-oxoglutarate synthase activity"/>
    <property type="evidence" value="ECO:0007669"/>
    <property type="project" value="UniProtKB-EC"/>
</dbReference>
<evidence type="ECO:0000256" key="4">
    <source>
        <dbReference type="ARBA" id="ARBA00022723"/>
    </source>
</evidence>
<gene>
    <name evidence="12" type="primary">korB-2</name>
    <name evidence="12" type="ORF">BBEV_2424</name>
</gene>
<reference evidence="12 13" key="1">
    <citation type="submission" date="2015-08" db="EMBL/GenBank/DDBJ databases">
        <title>The complete genome sequence of Bacillus beveridgei MLTeJB.</title>
        <authorList>
            <person name="Hanson T.E."/>
            <person name="Mesa C."/>
            <person name="Basesman S.M."/>
            <person name="Oremland R.S."/>
        </authorList>
    </citation>
    <scope>NUCLEOTIDE SEQUENCE [LARGE SCALE GENOMIC DNA]</scope>
    <source>
        <strain evidence="12 13">MLTeJB</strain>
    </source>
</reference>
<name>A0A1D7QXN6_9BACI</name>
<keyword evidence="9" id="KW-0786">Thiamine pyrophosphate</keyword>
<evidence type="ECO:0000256" key="9">
    <source>
        <dbReference type="ARBA" id="ARBA00023052"/>
    </source>
</evidence>
<evidence type="ECO:0000313" key="13">
    <source>
        <dbReference type="Proteomes" id="UP000094463"/>
    </source>
</evidence>
<evidence type="ECO:0000259" key="10">
    <source>
        <dbReference type="Pfam" id="PF02775"/>
    </source>
</evidence>
<dbReference type="AlphaFoldDB" id="A0A1D7QXN6"/>
<dbReference type="CDD" id="cd03375">
    <property type="entry name" value="TPP_OGFOR"/>
    <property type="match status" value="1"/>
</dbReference>
<comment type="cofactor">
    <cofactor evidence="1">
        <name>Mg(2+)</name>
        <dbReference type="ChEBI" id="CHEBI:18420"/>
    </cofactor>
</comment>
<dbReference type="GO" id="GO:0030976">
    <property type="term" value="F:thiamine pyrophosphate binding"/>
    <property type="evidence" value="ECO:0007669"/>
    <property type="project" value="InterPro"/>
</dbReference>
<evidence type="ECO:0000256" key="3">
    <source>
        <dbReference type="ARBA" id="ARBA00001966"/>
    </source>
</evidence>
<comment type="cofactor">
    <cofactor evidence="2">
        <name>thiamine diphosphate</name>
        <dbReference type="ChEBI" id="CHEBI:58937"/>
    </cofactor>
</comment>
<dbReference type="PANTHER" id="PTHR48084">
    <property type="entry name" value="2-OXOGLUTARATE OXIDOREDUCTASE SUBUNIT KORB-RELATED"/>
    <property type="match status" value="1"/>
</dbReference>
<dbReference type="STRING" id="632773.BBEV_2424"/>
<dbReference type="EMBL" id="CP012502">
    <property type="protein sequence ID" value="AOM83764.1"/>
    <property type="molecule type" value="Genomic_DNA"/>
</dbReference>
<dbReference type="SUPFAM" id="SSF52518">
    <property type="entry name" value="Thiamin diphosphate-binding fold (THDP-binding)"/>
    <property type="match status" value="1"/>
</dbReference>
<dbReference type="InterPro" id="IPR051457">
    <property type="entry name" value="2-oxoacid:Fd_oxidoreductase"/>
</dbReference>
<dbReference type="RefSeq" id="WP_069365712.1">
    <property type="nucleotide sequence ID" value="NZ_CP012502.1"/>
</dbReference>
<dbReference type="Proteomes" id="UP000094463">
    <property type="component" value="Chromosome"/>
</dbReference>
<dbReference type="GO" id="GO:0051536">
    <property type="term" value="F:iron-sulfur cluster binding"/>
    <property type="evidence" value="ECO:0007669"/>
    <property type="project" value="UniProtKB-KW"/>
</dbReference>
<dbReference type="NCBIfam" id="TIGR02177">
    <property type="entry name" value="PorB_KorB"/>
    <property type="match status" value="1"/>
</dbReference>
<dbReference type="InterPro" id="IPR011766">
    <property type="entry name" value="TPP_enzyme_TPP-bd"/>
</dbReference>
<dbReference type="InterPro" id="IPR011896">
    <property type="entry name" value="OFOB"/>
</dbReference>
<keyword evidence="13" id="KW-1185">Reference proteome</keyword>
<dbReference type="Gene3D" id="3.40.50.970">
    <property type="match status" value="1"/>
</dbReference>
<organism evidence="12 13">
    <name type="scientific">Salisediminibacterium beveridgei</name>
    <dbReference type="NCBI Taxonomy" id="632773"/>
    <lineage>
        <taxon>Bacteria</taxon>
        <taxon>Bacillati</taxon>
        <taxon>Bacillota</taxon>
        <taxon>Bacilli</taxon>
        <taxon>Bacillales</taxon>
        <taxon>Bacillaceae</taxon>
        <taxon>Salisediminibacterium</taxon>
    </lineage>
</organism>
<evidence type="ECO:0000259" key="11">
    <source>
        <dbReference type="Pfam" id="PF12367"/>
    </source>
</evidence>
<accession>A0A1D7QXN6</accession>
<feature type="domain" description="Pyruvate ferredoxin oxidoreductase beta subunit C-terminal" evidence="11">
    <location>
        <begin position="198"/>
        <end position="254"/>
    </location>
</feature>
<dbReference type="OrthoDB" id="9775140at2"/>
<evidence type="ECO:0000313" key="12">
    <source>
        <dbReference type="EMBL" id="AOM83764.1"/>
    </source>
</evidence>
<feature type="domain" description="Thiamine pyrophosphate enzyme TPP-binding" evidence="10">
    <location>
        <begin position="48"/>
        <end position="194"/>
    </location>
</feature>
<evidence type="ECO:0000256" key="5">
    <source>
        <dbReference type="ARBA" id="ARBA00022842"/>
    </source>
</evidence>
<keyword evidence="8" id="KW-0411">Iron-sulfur</keyword>
<dbReference type="PATRIC" id="fig|632773.3.peg.2532"/>
<comment type="cofactor">
    <cofactor evidence="3">
        <name>[4Fe-4S] cluster</name>
        <dbReference type="ChEBI" id="CHEBI:49883"/>
    </cofactor>
</comment>
<protein>
    <submittedName>
        <fullName evidence="12">2-oxoglutarate oxidoreductase, beta subunit</fullName>
        <ecNumber evidence="12">1.2.7.3</ecNumber>
    </submittedName>
</protein>
<dbReference type="Pfam" id="PF02775">
    <property type="entry name" value="TPP_enzyme_C"/>
    <property type="match status" value="1"/>
</dbReference>
<evidence type="ECO:0000256" key="7">
    <source>
        <dbReference type="ARBA" id="ARBA00023004"/>
    </source>
</evidence>
<evidence type="ECO:0000256" key="2">
    <source>
        <dbReference type="ARBA" id="ARBA00001964"/>
    </source>
</evidence>
<keyword evidence="5" id="KW-0460">Magnesium</keyword>
<dbReference type="InterPro" id="IPR029061">
    <property type="entry name" value="THDP-binding"/>
</dbReference>
<dbReference type="EC" id="1.2.7.3" evidence="12"/>
<evidence type="ECO:0000256" key="1">
    <source>
        <dbReference type="ARBA" id="ARBA00001946"/>
    </source>
</evidence>
<dbReference type="GO" id="GO:0046872">
    <property type="term" value="F:metal ion binding"/>
    <property type="evidence" value="ECO:0007669"/>
    <property type="project" value="UniProtKB-KW"/>
</dbReference>